<proteinExistence type="predicted"/>
<gene>
    <name evidence="1" type="ORF">QTP70_015442</name>
</gene>
<feature type="non-terminal residue" evidence="1">
    <location>
        <position position="1"/>
    </location>
</feature>
<accession>A0AAE0R839</accession>
<keyword evidence="2" id="KW-1185">Reference proteome</keyword>
<dbReference type="Proteomes" id="UP001274896">
    <property type="component" value="Unassembled WGS sequence"/>
</dbReference>
<comment type="caution">
    <text evidence="1">The sequence shown here is derived from an EMBL/GenBank/DDBJ whole genome shotgun (WGS) entry which is preliminary data.</text>
</comment>
<dbReference type="EMBL" id="JAUCMX010000005">
    <property type="protein sequence ID" value="KAK3545830.1"/>
    <property type="molecule type" value="Genomic_DNA"/>
</dbReference>
<name>A0AAE0R839_9TELE</name>
<evidence type="ECO:0000313" key="1">
    <source>
        <dbReference type="EMBL" id="KAK3545830.1"/>
    </source>
</evidence>
<reference evidence="1" key="1">
    <citation type="submission" date="2023-06" db="EMBL/GenBank/DDBJ databases">
        <title>Male Hemibagrus guttatus genome.</title>
        <authorList>
            <person name="Bian C."/>
        </authorList>
    </citation>
    <scope>NUCLEOTIDE SEQUENCE</scope>
    <source>
        <strain evidence="1">Male_cb2023</strain>
        <tissue evidence="1">Muscle</tissue>
    </source>
</reference>
<protein>
    <submittedName>
        <fullName evidence="1">Uncharacterized protein</fullName>
    </submittedName>
</protein>
<sequence length="84" mass="9605">DTFRYKSGDTHFRYVKRVRVVESSVCRKRINTESRSFSVRGLSIHATPGGRKVEDIFHTQFGVDDDDVRDGTRLVGLNTVYTPV</sequence>
<organism evidence="1 2">
    <name type="scientific">Hemibagrus guttatus</name>
    <dbReference type="NCBI Taxonomy" id="175788"/>
    <lineage>
        <taxon>Eukaryota</taxon>
        <taxon>Metazoa</taxon>
        <taxon>Chordata</taxon>
        <taxon>Craniata</taxon>
        <taxon>Vertebrata</taxon>
        <taxon>Euteleostomi</taxon>
        <taxon>Actinopterygii</taxon>
        <taxon>Neopterygii</taxon>
        <taxon>Teleostei</taxon>
        <taxon>Ostariophysi</taxon>
        <taxon>Siluriformes</taxon>
        <taxon>Bagridae</taxon>
        <taxon>Hemibagrus</taxon>
    </lineage>
</organism>
<evidence type="ECO:0000313" key="2">
    <source>
        <dbReference type="Proteomes" id="UP001274896"/>
    </source>
</evidence>
<dbReference type="AlphaFoldDB" id="A0AAE0R839"/>